<dbReference type="CDD" id="cd00161">
    <property type="entry name" value="beta-trefoil_Ricin-like"/>
    <property type="match status" value="1"/>
</dbReference>
<dbReference type="OrthoDB" id="9801455at2"/>
<evidence type="ECO:0000256" key="4">
    <source>
        <dbReference type="ARBA" id="ARBA00023295"/>
    </source>
</evidence>
<feature type="active site" description="Proton acceptor" evidence="5">
    <location>
        <position position="43"/>
    </location>
</feature>
<feature type="active site" description="Proton donor" evidence="5">
    <location>
        <position position="214"/>
    </location>
</feature>
<dbReference type="EMBL" id="QHKM01000020">
    <property type="protein sequence ID" value="RAK62007.1"/>
    <property type="molecule type" value="Genomic_DNA"/>
</dbReference>
<evidence type="ECO:0000259" key="8">
    <source>
        <dbReference type="Pfam" id="PF14200"/>
    </source>
</evidence>
<organism evidence="9 10">
    <name type="scientific">Hymenobacter edaphi</name>
    <dbReference type="NCBI Taxonomy" id="2211146"/>
    <lineage>
        <taxon>Bacteria</taxon>
        <taxon>Pseudomonadati</taxon>
        <taxon>Bacteroidota</taxon>
        <taxon>Cytophagia</taxon>
        <taxon>Cytophagales</taxon>
        <taxon>Hymenobacteraceae</taxon>
        <taxon>Hymenobacter</taxon>
    </lineage>
</organism>
<dbReference type="Gene3D" id="2.80.10.50">
    <property type="match status" value="1"/>
</dbReference>
<dbReference type="PANTHER" id="PTHR43301:SF3">
    <property type="entry name" value="ARABINAN ENDO-1,5-ALPHA-L-ARABINOSIDASE A-RELATED"/>
    <property type="match status" value="1"/>
</dbReference>
<dbReference type="GO" id="GO:0004553">
    <property type="term" value="F:hydrolase activity, hydrolyzing O-glycosyl compounds"/>
    <property type="evidence" value="ECO:0007669"/>
    <property type="project" value="InterPro"/>
</dbReference>
<dbReference type="Pfam" id="PF14200">
    <property type="entry name" value="RicinB_lectin_2"/>
    <property type="match status" value="1"/>
</dbReference>
<feature type="domain" description="Ricin B lectin" evidence="8">
    <location>
        <begin position="369"/>
        <end position="457"/>
    </location>
</feature>
<dbReference type="NCBIfam" id="TIGR04183">
    <property type="entry name" value="Por_Secre_tail"/>
    <property type="match status" value="1"/>
</dbReference>
<dbReference type="RefSeq" id="WP_111480848.1">
    <property type="nucleotide sequence ID" value="NZ_QHKM01000020.1"/>
</dbReference>
<keyword evidence="10" id="KW-1185">Reference proteome</keyword>
<keyword evidence="4 7" id="KW-0326">Glycosidase</keyword>
<dbReference type="SUPFAM" id="SSF75005">
    <property type="entry name" value="Arabinanase/levansucrase/invertase"/>
    <property type="match status" value="1"/>
</dbReference>
<dbReference type="GO" id="GO:0005975">
    <property type="term" value="P:carbohydrate metabolic process"/>
    <property type="evidence" value="ECO:0007669"/>
    <property type="project" value="InterPro"/>
</dbReference>
<dbReference type="InterPro" id="IPR026444">
    <property type="entry name" value="Secre_tail"/>
</dbReference>
<sequence length="562" mass="59928">MTPRLLFRCPAAYRRRLGLLLLFLLGWLGGPAYALQGLTGVHDPSTIVKEGNKYWVFATGQGIYSMYSTDLVTWTPAPRAVFVNNAYPGWINTKVPGFQGNFWAPECIYQNGRYYLYYSCSTFGSKVSAIGVATNVTLDPTSPNYQWVDQGEVVSSNTNSSANAIDPAIFRDTNNDLWLTYGSFFGGLRLAQLNPSTGKLLSTQDYSVASGDVEAACLYRRGSYYYLFINRGACCQGVNSTYRIQVGRSTSVTGPFLDQSGLDLNAGGGTPLLSGSGRFAGPGHPGIYEEGGASYFSHHYYDTYDNGAPKLGLATLSWNAANWPVVSRDWVTGGRYEIKNQLSNLIWDAWGCTGVAGQAVAQGTPAGLTCQRWDVAALGDGLYKITSAQGGLAVSVAGCSPSGGALLQLAAYAQQACQQFYIDRANDGTLVLASANGNRVVEVPNASQTPGQQLGLWDYNGCSCQHWSLTPTTVTAARSGAGALAATLYPVPAPSTGFTVGLAAAGPATQVDVYDVRGRLVHRQTGAAGVRLLTVRTALRPGIYQVQLRQGAATLTQKLAVQ</sequence>
<keyword evidence="3 7" id="KW-0378">Hydrolase</keyword>
<dbReference type="InterPro" id="IPR000772">
    <property type="entry name" value="Ricin_B_lectin"/>
</dbReference>
<comment type="pathway">
    <text evidence="1">Glycan metabolism; L-arabinan degradation.</text>
</comment>
<proteinExistence type="inferred from homology"/>
<dbReference type="Proteomes" id="UP000248553">
    <property type="component" value="Unassembled WGS sequence"/>
</dbReference>
<evidence type="ECO:0000256" key="6">
    <source>
        <dbReference type="PIRSR" id="PIRSR606710-2"/>
    </source>
</evidence>
<name>A0A328B551_9BACT</name>
<accession>A0A328B551</accession>
<evidence type="ECO:0000313" key="10">
    <source>
        <dbReference type="Proteomes" id="UP000248553"/>
    </source>
</evidence>
<dbReference type="Gene3D" id="2.115.10.20">
    <property type="entry name" value="Glycosyl hydrolase domain, family 43"/>
    <property type="match status" value="1"/>
</dbReference>
<evidence type="ECO:0000256" key="3">
    <source>
        <dbReference type="ARBA" id="ARBA00022801"/>
    </source>
</evidence>
<evidence type="ECO:0000256" key="5">
    <source>
        <dbReference type="PIRSR" id="PIRSR606710-1"/>
    </source>
</evidence>
<dbReference type="SUPFAM" id="SSF50370">
    <property type="entry name" value="Ricin B-like lectins"/>
    <property type="match status" value="1"/>
</dbReference>
<dbReference type="Pfam" id="PF04616">
    <property type="entry name" value="Glyco_hydro_43"/>
    <property type="match status" value="1"/>
</dbReference>
<feature type="site" description="Important for catalytic activity, responsible for pKa modulation of the active site Glu and correct orientation of both the proton donor and substrate" evidence="6">
    <location>
        <position position="166"/>
    </location>
</feature>
<dbReference type="PANTHER" id="PTHR43301">
    <property type="entry name" value="ARABINAN ENDO-1,5-ALPHA-L-ARABINOSIDASE"/>
    <property type="match status" value="1"/>
</dbReference>
<gene>
    <name evidence="9" type="ORF">DLM85_24605</name>
</gene>
<evidence type="ECO:0000256" key="7">
    <source>
        <dbReference type="RuleBase" id="RU361187"/>
    </source>
</evidence>
<dbReference type="InterPro" id="IPR050727">
    <property type="entry name" value="GH43_arabinanases"/>
</dbReference>
<dbReference type="InterPro" id="IPR035992">
    <property type="entry name" value="Ricin_B-like_lectins"/>
</dbReference>
<dbReference type="AlphaFoldDB" id="A0A328B551"/>
<dbReference type="CDD" id="cd08998">
    <property type="entry name" value="GH43_Arb43a-like"/>
    <property type="match status" value="1"/>
</dbReference>
<evidence type="ECO:0000313" key="9">
    <source>
        <dbReference type="EMBL" id="RAK62007.1"/>
    </source>
</evidence>
<evidence type="ECO:0000256" key="2">
    <source>
        <dbReference type="ARBA" id="ARBA00009865"/>
    </source>
</evidence>
<dbReference type="InterPro" id="IPR023296">
    <property type="entry name" value="Glyco_hydro_beta-prop_sf"/>
</dbReference>
<reference evidence="10" key="1">
    <citation type="submission" date="2018-05" db="EMBL/GenBank/DDBJ databases">
        <authorList>
            <person name="Nie L."/>
        </authorList>
    </citation>
    <scope>NUCLEOTIDE SEQUENCE [LARGE SCALE GENOMIC DNA]</scope>
    <source>
        <strain evidence="10">NL</strain>
    </source>
</reference>
<dbReference type="PROSITE" id="PS50231">
    <property type="entry name" value="RICIN_B_LECTIN"/>
    <property type="match status" value="1"/>
</dbReference>
<evidence type="ECO:0000256" key="1">
    <source>
        <dbReference type="ARBA" id="ARBA00004834"/>
    </source>
</evidence>
<protein>
    <submittedName>
        <fullName evidence="9">Beta-xylosidase</fullName>
    </submittedName>
</protein>
<dbReference type="InterPro" id="IPR006710">
    <property type="entry name" value="Glyco_hydro_43"/>
</dbReference>
<comment type="similarity">
    <text evidence="2 7">Belongs to the glycosyl hydrolase 43 family.</text>
</comment>
<comment type="caution">
    <text evidence="9">The sequence shown here is derived from an EMBL/GenBank/DDBJ whole genome shotgun (WGS) entry which is preliminary data.</text>
</comment>